<feature type="active site" description="Charge relay system" evidence="7 8">
    <location>
        <position position="104"/>
    </location>
</feature>
<feature type="active site" description="Charge relay system" evidence="7 8">
    <location>
        <position position="618"/>
    </location>
</feature>
<feature type="compositionally biased region" description="Acidic residues" evidence="10">
    <location>
        <begin position="903"/>
        <end position="912"/>
    </location>
</feature>
<dbReference type="InterPro" id="IPR003137">
    <property type="entry name" value="PA_domain"/>
</dbReference>
<dbReference type="OrthoDB" id="534433at2759"/>
<protein>
    <recommendedName>
        <fullName evidence="15">Peptidase S8/S53 domain-containing protein</fullName>
    </recommendedName>
</protein>
<evidence type="ECO:0000313" key="14">
    <source>
        <dbReference type="Proteomes" id="UP000612055"/>
    </source>
</evidence>
<dbReference type="GO" id="GO:0005829">
    <property type="term" value="C:cytosol"/>
    <property type="evidence" value="ECO:0007669"/>
    <property type="project" value="TreeGrafter"/>
</dbReference>
<dbReference type="Pfam" id="PF02225">
    <property type="entry name" value="PA"/>
    <property type="match status" value="1"/>
</dbReference>
<feature type="compositionally biased region" description="Pro residues" evidence="10">
    <location>
        <begin position="469"/>
        <end position="479"/>
    </location>
</feature>
<dbReference type="InterPro" id="IPR000209">
    <property type="entry name" value="Peptidase_S8/S53_dom"/>
</dbReference>
<keyword evidence="14" id="KW-1185">Reference proteome</keyword>
<dbReference type="InterPro" id="IPR036852">
    <property type="entry name" value="Peptidase_S8/S53_dom_sf"/>
</dbReference>
<evidence type="ECO:0000256" key="3">
    <source>
        <dbReference type="ARBA" id="ARBA00022670"/>
    </source>
</evidence>
<feature type="region of interest" description="Disordered" evidence="10">
    <location>
        <begin position="887"/>
        <end position="933"/>
    </location>
</feature>
<keyword evidence="4" id="KW-0732">Signal</keyword>
<dbReference type="PROSITE" id="PS00138">
    <property type="entry name" value="SUBTILASE_SER"/>
    <property type="match status" value="1"/>
</dbReference>
<evidence type="ECO:0000256" key="5">
    <source>
        <dbReference type="ARBA" id="ARBA00022801"/>
    </source>
</evidence>
<accession>A0A835XII0</accession>
<dbReference type="PRINTS" id="PR00723">
    <property type="entry name" value="SUBTILISIN"/>
</dbReference>
<evidence type="ECO:0000259" key="11">
    <source>
        <dbReference type="Pfam" id="PF00082"/>
    </source>
</evidence>
<feature type="domain" description="PA" evidence="12">
    <location>
        <begin position="320"/>
        <end position="410"/>
    </location>
</feature>
<comment type="caution">
    <text evidence="13">The sequence shown here is derived from an EMBL/GenBank/DDBJ whole genome shotgun (WGS) entry which is preliminary data.</text>
</comment>
<evidence type="ECO:0000256" key="10">
    <source>
        <dbReference type="SAM" id="MobiDB-lite"/>
    </source>
</evidence>
<dbReference type="Pfam" id="PF00082">
    <property type="entry name" value="Peptidase_S8"/>
    <property type="match status" value="1"/>
</dbReference>
<dbReference type="PROSITE" id="PS51892">
    <property type="entry name" value="SUBTILASE"/>
    <property type="match status" value="1"/>
</dbReference>
<feature type="compositionally biased region" description="Gly residues" evidence="10">
    <location>
        <begin position="486"/>
        <end position="498"/>
    </location>
</feature>
<sequence>MRSAKVSARLLQEFSTAWDGFSLQADDVDAALAALDEDFEVLSIFPVVWLPGPDTTVVDVDVRSLKGSYLVADAAAPTSNTTSRLAAGGYRRLDGWDVKVGIIDTGVDYKHPAFGGDMGDGMTVAYGWDFAGDSFKPGGVPTPDADPMDCAGHGTHVAGIIAGILSDPSGFKFQGVAPGVTLGAYKVFGCSGGTTSELVVAALDQAARDGMQIINLSVGDEGAWNGPVAESVARLAAMGTIVVGAAGNAGSAGLFMQTSVASAAPTIAVGSVQSLAAGTSGLSLTISGAFGTVRTVNALISYGDTASLVSAVVKPSAAALAAGAAATSASSDGCNSAVLGDLAGTVALISSGGCAPAVKAANVLSRGGIGIVLYGDASALAEVSKPPAAWLAPYTPYGLPLAFVDADTGRVLFDTYRTMAAVAPSLNPLPSPSPPPSGNPLSRTPPVIRASLPPPAAALRPSPRVLVVPRPPSPRPPPADNNSGNNGNGNGNGKGNGKGGRRRLIESASGASAGKAALLHGRRRDLLSVAGPADEGQRAGMRQLLQGAGDSGMALPTILAAGGSLVSRFSSWGPSPDLLIKPSLIAPGGGVLSTVPVTPRSDNGRASTSGFAVMAGTSQAAPYVAAAAALYLQANQGSEPSVADVESALVCTAKPAFDLSAPASAAVAGALPASAFRVGGGVVDIAAMATNLADVSPCKLELGSGLSQGKGTTFTIDVTNRGSAPLTFRLLHRPAASVDASTILSVSAVPGTANNSRRADAFAPAALPAAAVLGISAVRVGDMDTVTIPGNGKSRFKVTIGLASWVSKASKVLLSGYLVMDPLPPTGPSNNPAVQAAALQPPLYLPYVGYSASFSDLPVLLPSSPGGLTTPTGSWWWDDGAAGYSTLYGAPPPMGEAPPPEGYDPEGDDDQDDSKNNGKIPSGNPRPPQFSYALGGPKASLPALALWLQRQPAGQELHVFSASTGNVQVGYVSLQQTIRRQPDGSPMVLTWRGSYYDLKLKREVFASPGDYYFEVRLRRPNAAADSDQSLVYDVWQTPVFRLTKS</sequence>
<evidence type="ECO:0000313" key="13">
    <source>
        <dbReference type="EMBL" id="KAG2483757.1"/>
    </source>
</evidence>
<evidence type="ECO:0000256" key="2">
    <source>
        <dbReference type="ARBA" id="ARBA00022512"/>
    </source>
</evidence>
<feature type="compositionally biased region" description="Pro residues" evidence="10">
    <location>
        <begin position="890"/>
        <end position="902"/>
    </location>
</feature>
<dbReference type="AlphaFoldDB" id="A0A835XII0"/>
<dbReference type="PANTHER" id="PTHR43806:SF14">
    <property type="entry name" value="TRIPEPTIDYL-PEPTIDASE 2"/>
    <property type="match status" value="1"/>
</dbReference>
<evidence type="ECO:0000256" key="4">
    <source>
        <dbReference type="ARBA" id="ARBA00022729"/>
    </source>
</evidence>
<organism evidence="13 14">
    <name type="scientific">Edaphochlamys debaryana</name>
    <dbReference type="NCBI Taxonomy" id="47281"/>
    <lineage>
        <taxon>Eukaryota</taxon>
        <taxon>Viridiplantae</taxon>
        <taxon>Chlorophyta</taxon>
        <taxon>core chlorophytes</taxon>
        <taxon>Chlorophyceae</taxon>
        <taxon>CS clade</taxon>
        <taxon>Chlamydomonadales</taxon>
        <taxon>Chlamydomonadales incertae sedis</taxon>
        <taxon>Edaphochlamys</taxon>
    </lineage>
</organism>
<dbReference type="EMBL" id="JAEHOE010000167">
    <property type="protein sequence ID" value="KAG2483757.1"/>
    <property type="molecule type" value="Genomic_DNA"/>
</dbReference>
<dbReference type="GO" id="GO:0006508">
    <property type="term" value="P:proteolysis"/>
    <property type="evidence" value="ECO:0007669"/>
    <property type="project" value="UniProtKB-KW"/>
</dbReference>
<keyword evidence="6 8" id="KW-0720">Serine protease</keyword>
<evidence type="ECO:0000256" key="1">
    <source>
        <dbReference type="ARBA" id="ARBA00011073"/>
    </source>
</evidence>
<dbReference type="Proteomes" id="UP000612055">
    <property type="component" value="Unassembled WGS sequence"/>
</dbReference>
<feature type="compositionally biased region" description="Pro residues" evidence="10">
    <location>
        <begin position="427"/>
        <end position="438"/>
    </location>
</feature>
<evidence type="ECO:0000256" key="8">
    <source>
        <dbReference type="PROSITE-ProRule" id="PRU01240"/>
    </source>
</evidence>
<feature type="active site" description="Charge relay system" evidence="7 8">
    <location>
        <position position="153"/>
    </location>
</feature>
<dbReference type="PANTHER" id="PTHR43806">
    <property type="entry name" value="PEPTIDASE S8"/>
    <property type="match status" value="1"/>
</dbReference>
<feature type="domain" description="Peptidase S8/S53" evidence="11">
    <location>
        <begin position="97"/>
        <end position="656"/>
    </location>
</feature>
<dbReference type="GO" id="GO:0008240">
    <property type="term" value="F:tripeptidyl-peptidase activity"/>
    <property type="evidence" value="ECO:0007669"/>
    <property type="project" value="TreeGrafter"/>
</dbReference>
<keyword evidence="2" id="KW-0134">Cell wall</keyword>
<dbReference type="InterPro" id="IPR050131">
    <property type="entry name" value="Peptidase_S8_subtilisin-like"/>
</dbReference>
<feature type="compositionally biased region" description="Low complexity" evidence="10">
    <location>
        <begin position="457"/>
        <end position="468"/>
    </location>
</feature>
<dbReference type="InterPro" id="IPR015500">
    <property type="entry name" value="Peptidase_S8_subtilisin-rel"/>
</dbReference>
<feature type="region of interest" description="Disordered" evidence="10">
    <location>
        <begin position="424"/>
        <end position="502"/>
    </location>
</feature>
<name>A0A835XII0_9CHLO</name>
<evidence type="ECO:0000259" key="12">
    <source>
        <dbReference type="Pfam" id="PF02225"/>
    </source>
</evidence>
<evidence type="ECO:0000256" key="9">
    <source>
        <dbReference type="RuleBase" id="RU003355"/>
    </source>
</evidence>
<evidence type="ECO:0000256" key="6">
    <source>
        <dbReference type="ARBA" id="ARBA00022825"/>
    </source>
</evidence>
<dbReference type="InterPro" id="IPR022398">
    <property type="entry name" value="Peptidase_S8_His-AS"/>
</dbReference>
<dbReference type="SUPFAM" id="SSF52743">
    <property type="entry name" value="Subtilisin-like"/>
    <property type="match status" value="1"/>
</dbReference>
<dbReference type="PROSITE" id="PS00137">
    <property type="entry name" value="SUBTILASE_HIS"/>
    <property type="match status" value="1"/>
</dbReference>
<dbReference type="InterPro" id="IPR023828">
    <property type="entry name" value="Peptidase_S8_Ser-AS"/>
</dbReference>
<dbReference type="Gene3D" id="3.40.50.200">
    <property type="entry name" value="Peptidase S8/S53 domain"/>
    <property type="match status" value="2"/>
</dbReference>
<evidence type="ECO:0000256" key="7">
    <source>
        <dbReference type="PIRSR" id="PIRSR615500-1"/>
    </source>
</evidence>
<keyword evidence="2" id="KW-0964">Secreted</keyword>
<keyword evidence="3 8" id="KW-0645">Protease</keyword>
<comment type="similarity">
    <text evidence="1 8 9">Belongs to the peptidase S8 family.</text>
</comment>
<dbReference type="InterPro" id="IPR023827">
    <property type="entry name" value="Peptidase_S8_Asp-AS"/>
</dbReference>
<evidence type="ECO:0008006" key="15">
    <source>
        <dbReference type="Google" id="ProtNLM"/>
    </source>
</evidence>
<dbReference type="GO" id="GO:0004252">
    <property type="term" value="F:serine-type endopeptidase activity"/>
    <property type="evidence" value="ECO:0007669"/>
    <property type="project" value="UniProtKB-UniRule"/>
</dbReference>
<reference evidence="13" key="1">
    <citation type="journal article" date="2020" name="bioRxiv">
        <title>Comparative genomics of Chlamydomonas.</title>
        <authorList>
            <person name="Craig R.J."/>
            <person name="Hasan A.R."/>
            <person name="Ness R.W."/>
            <person name="Keightley P.D."/>
        </authorList>
    </citation>
    <scope>NUCLEOTIDE SEQUENCE</scope>
    <source>
        <strain evidence="13">CCAP 11/70</strain>
    </source>
</reference>
<dbReference type="PROSITE" id="PS00136">
    <property type="entry name" value="SUBTILASE_ASP"/>
    <property type="match status" value="1"/>
</dbReference>
<gene>
    <name evidence="13" type="ORF">HYH03_017412</name>
</gene>
<keyword evidence="5 8" id="KW-0378">Hydrolase</keyword>
<proteinExistence type="inferred from homology"/>